<evidence type="ECO:0000256" key="6">
    <source>
        <dbReference type="HAMAP-Rule" id="MF_01216"/>
    </source>
</evidence>
<comment type="cofactor">
    <cofactor evidence="6">
        <name>FMN</name>
        <dbReference type="ChEBI" id="CHEBI:58210"/>
    </cofactor>
    <text evidence="6">Binds 1 FMN per subunit.</text>
</comment>
<evidence type="ECO:0000313" key="9">
    <source>
        <dbReference type="Proteomes" id="UP000678016"/>
    </source>
</evidence>
<feature type="binding site" evidence="6">
    <location>
        <begin position="15"/>
        <end position="17"/>
    </location>
    <ligand>
        <name>FMN</name>
        <dbReference type="ChEBI" id="CHEBI:58210"/>
    </ligand>
</feature>
<dbReference type="InterPro" id="IPR003680">
    <property type="entry name" value="Flavodoxin_fold"/>
</dbReference>
<dbReference type="EMBL" id="CP074132">
    <property type="protein sequence ID" value="QUX28740.1"/>
    <property type="molecule type" value="Genomic_DNA"/>
</dbReference>
<dbReference type="EC" id="1.6.5.-" evidence="6"/>
<keyword evidence="9" id="KW-1185">Reference proteome</keyword>
<comment type="function">
    <text evidence="6">Also exhibits azoreductase activity. Catalyzes the reductive cleavage of the azo bond in aromatic azo compounds to the corresponding amines.</text>
</comment>
<dbReference type="RefSeq" id="WP_212641666.1">
    <property type="nucleotide sequence ID" value="NZ_CP074132.1"/>
</dbReference>
<dbReference type="HAMAP" id="MF_01216">
    <property type="entry name" value="Azoreductase_type1"/>
    <property type="match status" value="1"/>
</dbReference>
<name>A0ABX8C2W7_9ACTN</name>
<comment type="similarity">
    <text evidence="6">Belongs to the azoreductase type 1 family.</text>
</comment>
<dbReference type="EC" id="1.7.1.17" evidence="6"/>
<sequence length="233" mass="25695">MTSLLHLDSSHSDHSVSRYLTGLFAREWRRLHGDGGYRYRDLAAEPVPLVTATYCSFAQRVERRGTLPPTAVTAMAESPSEEREWAGTLPLIEEVLNADTLLIGLPMYNYTVPASLKAWIDRITFPGAFKDSRTGESLLRDARAVVVAARGGGYGPGSPKEAFDFQTPYMRMYLEGLGIAGENVHVVQAEMTRASDVPELAEFQDMAARSLAEAEERVTRLPALLAPREPAVR</sequence>
<comment type="function">
    <text evidence="6">Quinone reductase that provides resistance to thiol-specific stress caused by electrophilic quinones.</text>
</comment>
<comment type="caution">
    <text evidence="6">Lacks conserved residue(s) required for the propagation of feature annotation.</text>
</comment>
<dbReference type="InterPro" id="IPR023048">
    <property type="entry name" value="NADH:quinone_OxRdtase_FMN_depd"/>
</dbReference>
<dbReference type="Gene3D" id="3.40.50.360">
    <property type="match status" value="1"/>
</dbReference>
<keyword evidence="1 6" id="KW-0285">Flavoprotein</keyword>
<feature type="domain" description="Flavodoxin-like fold" evidence="7">
    <location>
        <begin position="4"/>
        <end position="190"/>
    </location>
</feature>
<dbReference type="Pfam" id="PF02525">
    <property type="entry name" value="Flavodoxin_2"/>
    <property type="match status" value="1"/>
</dbReference>
<dbReference type="SUPFAM" id="SSF52218">
    <property type="entry name" value="Flavoproteins"/>
    <property type="match status" value="1"/>
</dbReference>
<proteinExistence type="inferred from homology"/>
<evidence type="ECO:0000256" key="2">
    <source>
        <dbReference type="ARBA" id="ARBA00022643"/>
    </source>
</evidence>
<dbReference type="Proteomes" id="UP000678016">
    <property type="component" value="Chromosome"/>
</dbReference>
<gene>
    <name evidence="6" type="primary">azoR</name>
    <name evidence="8" type="ORF">KGD83_26630</name>
</gene>
<organism evidence="8 9">
    <name type="scientific">Nocardiopsis akebiae</name>
    <dbReference type="NCBI Taxonomy" id="2831968"/>
    <lineage>
        <taxon>Bacteria</taxon>
        <taxon>Bacillati</taxon>
        <taxon>Actinomycetota</taxon>
        <taxon>Actinomycetes</taxon>
        <taxon>Streptosporangiales</taxon>
        <taxon>Nocardiopsidaceae</taxon>
        <taxon>Nocardiopsis</taxon>
    </lineage>
</organism>
<dbReference type="PANTHER" id="PTHR43741">
    <property type="entry name" value="FMN-DEPENDENT NADH-AZOREDUCTASE 1"/>
    <property type="match status" value="1"/>
</dbReference>
<keyword evidence="4 6" id="KW-0520">NAD</keyword>
<dbReference type="InterPro" id="IPR029039">
    <property type="entry name" value="Flavoprotein-like_sf"/>
</dbReference>
<accession>A0ABX8C2W7</accession>
<reference evidence="9" key="1">
    <citation type="submission" date="2021-05" db="EMBL/GenBank/DDBJ databases">
        <title>Direct Submission.</title>
        <authorList>
            <person name="Li K."/>
            <person name="Gao J."/>
        </authorList>
    </citation>
    <scope>NUCLEOTIDE SEQUENCE [LARGE SCALE GENOMIC DNA]</scope>
    <source>
        <strain evidence="9">HDS12</strain>
    </source>
</reference>
<keyword evidence="2 6" id="KW-0288">FMN</keyword>
<evidence type="ECO:0000256" key="1">
    <source>
        <dbReference type="ARBA" id="ARBA00022630"/>
    </source>
</evidence>
<evidence type="ECO:0000313" key="8">
    <source>
        <dbReference type="EMBL" id="QUX28740.1"/>
    </source>
</evidence>
<keyword evidence="3 6" id="KW-0560">Oxidoreductase</keyword>
<feature type="binding site" evidence="6">
    <location>
        <position position="10"/>
    </location>
    <ligand>
        <name>FMN</name>
        <dbReference type="ChEBI" id="CHEBI:58210"/>
    </ligand>
</feature>
<evidence type="ECO:0000256" key="5">
    <source>
        <dbReference type="ARBA" id="ARBA00048542"/>
    </source>
</evidence>
<comment type="subunit">
    <text evidence="6">Homodimer.</text>
</comment>
<protein>
    <recommendedName>
        <fullName evidence="6">FMN dependent NADH:quinone oxidoreductase</fullName>
        <ecNumber evidence="6">1.6.5.-</ecNumber>
    </recommendedName>
    <alternativeName>
        <fullName evidence="6">Azo-dye reductase</fullName>
    </alternativeName>
    <alternativeName>
        <fullName evidence="6">FMN-dependent NADH-azo compound oxidoreductase</fullName>
    </alternativeName>
    <alternativeName>
        <fullName evidence="6">FMN-dependent NADH-azoreductase</fullName>
        <ecNumber evidence="6">1.7.1.17</ecNumber>
    </alternativeName>
</protein>
<comment type="catalytic activity">
    <reaction evidence="5">
        <text>N,N-dimethyl-1,4-phenylenediamine + anthranilate + 2 NAD(+) = 2-(4-dimethylaminophenyl)diazenylbenzoate + 2 NADH + 2 H(+)</text>
        <dbReference type="Rhea" id="RHEA:55872"/>
        <dbReference type="ChEBI" id="CHEBI:15378"/>
        <dbReference type="ChEBI" id="CHEBI:15783"/>
        <dbReference type="ChEBI" id="CHEBI:16567"/>
        <dbReference type="ChEBI" id="CHEBI:57540"/>
        <dbReference type="ChEBI" id="CHEBI:57945"/>
        <dbReference type="ChEBI" id="CHEBI:71579"/>
        <dbReference type="EC" id="1.7.1.17"/>
    </reaction>
    <physiologicalReaction direction="right-to-left" evidence="5">
        <dbReference type="Rhea" id="RHEA:55874"/>
    </physiologicalReaction>
</comment>
<comment type="catalytic activity">
    <reaction evidence="6">
        <text>2 a quinone + NADH + H(+) = 2 a 1,4-benzosemiquinone + NAD(+)</text>
        <dbReference type="Rhea" id="RHEA:65952"/>
        <dbReference type="ChEBI" id="CHEBI:15378"/>
        <dbReference type="ChEBI" id="CHEBI:57540"/>
        <dbReference type="ChEBI" id="CHEBI:57945"/>
        <dbReference type="ChEBI" id="CHEBI:132124"/>
        <dbReference type="ChEBI" id="CHEBI:134225"/>
    </reaction>
</comment>
<evidence type="ECO:0000259" key="7">
    <source>
        <dbReference type="Pfam" id="PF02525"/>
    </source>
</evidence>
<evidence type="ECO:0000256" key="4">
    <source>
        <dbReference type="ARBA" id="ARBA00023027"/>
    </source>
</evidence>
<evidence type="ECO:0000256" key="3">
    <source>
        <dbReference type="ARBA" id="ARBA00023002"/>
    </source>
</evidence>
<dbReference type="InterPro" id="IPR050104">
    <property type="entry name" value="FMN-dep_NADH:Q_OxRdtase_AzoR1"/>
</dbReference>
<dbReference type="PANTHER" id="PTHR43741:SF4">
    <property type="entry name" value="FMN-DEPENDENT NADH:QUINONE OXIDOREDUCTASE"/>
    <property type="match status" value="1"/>
</dbReference>